<dbReference type="RefSeq" id="WP_158039345.1">
    <property type="nucleotide sequence ID" value="NZ_JACCFV010000001.1"/>
</dbReference>
<dbReference type="OrthoDB" id="3387554at2"/>
<dbReference type="Proteomes" id="UP000467240">
    <property type="component" value="Unassembled WGS sequence"/>
</dbReference>
<accession>A0A7J5C1E1</accession>
<sequence>MVVTTAGFEGVEIYGDRAAASTAWDAKYASQDAYGRGVFDPAPLSTNRYPNPSEPDAPSLYELTRDEFPSHPERLAEHWAQQASARGDASVASVALSALQWPAKFNLEPPSVRTTVFDALQLVDGIQVMQASDGSVRIEGSLGSGSEVVVHVDASRGIVTMSEEFLGERGSGGIVPDGVPDVRVRFSYETVLSAP</sequence>
<protein>
    <submittedName>
        <fullName evidence="1">Uncharacterized protein</fullName>
    </submittedName>
</protein>
<name>A0A7J5C1E1_9MICO</name>
<organism evidence="1 2">
    <name type="scientific">Pseudoclavibacter chungangensis</name>
    <dbReference type="NCBI Taxonomy" id="587635"/>
    <lineage>
        <taxon>Bacteria</taxon>
        <taxon>Bacillati</taxon>
        <taxon>Actinomycetota</taxon>
        <taxon>Actinomycetes</taxon>
        <taxon>Micrococcales</taxon>
        <taxon>Microbacteriaceae</taxon>
        <taxon>Pseudoclavibacter</taxon>
    </lineage>
</organism>
<dbReference type="EMBL" id="WBJZ01000003">
    <property type="protein sequence ID" value="KAB1660245.1"/>
    <property type="molecule type" value="Genomic_DNA"/>
</dbReference>
<gene>
    <name evidence="1" type="ORF">F8O01_02620</name>
</gene>
<keyword evidence="2" id="KW-1185">Reference proteome</keyword>
<evidence type="ECO:0000313" key="1">
    <source>
        <dbReference type="EMBL" id="KAB1660245.1"/>
    </source>
</evidence>
<dbReference type="AlphaFoldDB" id="A0A7J5C1E1"/>
<evidence type="ECO:0000313" key="2">
    <source>
        <dbReference type="Proteomes" id="UP000467240"/>
    </source>
</evidence>
<comment type="caution">
    <text evidence="1">The sequence shown here is derived from an EMBL/GenBank/DDBJ whole genome shotgun (WGS) entry which is preliminary data.</text>
</comment>
<proteinExistence type="predicted"/>
<reference evidence="1 2" key="1">
    <citation type="submission" date="2019-09" db="EMBL/GenBank/DDBJ databases">
        <title>Phylogeny of genus Pseudoclavibacter and closely related genus.</title>
        <authorList>
            <person name="Li Y."/>
        </authorList>
    </citation>
    <scope>NUCLEOTIDE SEQUENCE [LARGE SCALE GENOMIC DNA]</scope>
    <source>
        <strain evidence="1 2">DSM 23821</strain>
    </source>
</reference>